<dbReference type="PANTHER" id="PTHR36582">
    <property type="entry name" value="ANTITOXIN PARD"/>
    <property type="match status" value="1"/>
</dbReference>
<dbReference type="GO" id="GO:0006355">
    <property type="term" value="P:regulation of DNA-templated transcription"/>
    <property type="evidence" value="ECO:0007669"/>
    <property type="project" value="InterPro"/>
</dbReference>
<sequence>MLNMDIICNFGKRTAMNVSFTKKQEDYIAEQIKSGDFQNASEVVRDALRLHEVYRHKVIQDLKAEIEKGWNSNPSQRSVKDIIQSRKEKQ</sequence>
<accession>A0A1M4UTY4</accession>
<evidence type="ECO:0000256" key="2">
    <source>
        <dbReference type="ARBA" id="ARBA00022649"/>
    </source>
</evidence>
<dbReference type="CDD" id="cd22231">
    <property type="entry name" value="RHH_NikR_HicB-like"/>
    <property type="match status" value="1"/>
</dbReference>
<gene>
    <name evidence="4" type="ORF">SAMN05444408_102293</name>
</gene>
<dbReference type="NCBIfam" id="TIGR02606">
    <property type="entry name" value="antidote_CC2985"/>
    <property type="match status" value="1"/>
</dbReference>
<feature type="compositionally biased region" description="Basic and acidic residues" evidence="3">
    <location>
        <begin position="78"/>
        <end position="90"/>
    </location>
</feature>
<protein>
    <submittedName>
        <fullName evidence="4">Antitoxin ParD1/3/4</fullName>
    </submittedName>
</protein>
<evidence type="ECO:0000313" key="5">
    <source>
        <dbReference type="Proteomes" id="UP000184236"/>
    </source>
</evidence>
<dbReference type="InterPro" id="IPR022789">
    <property type="entry name" value="ParD"/>
</dbReference>
<name>A0A1M4UTY4_9FLAO</name>
<dbReference type="AlphaFoldDB" id="A0A1M4UTY4"/>
<dbReference type="SUPFAM" id="SSF47598">
    <property type="entry name" value="Ribbon-helix-helix"/>
    <property type="match status" value="1"/>
</dbReference>
<organism evidence="4 5">
    <name type="scientific">Chryseobacterium takakiae</name>
    <dbReference type="NCBI Taxonomy" id="1302685"/>
    <lineage>
        <taxon>Bacteria</taxon>
        <taxon>Pseudomonadati</taxon>
        <taxon>Bacteroidota</taxon>
        <taxon>Flavobacteriia</taxon>
        <taxon>Flavobacteriales</taxon>
        <taxon>Weeksellaceae</taxon>
        <taxon>Chryseobacterium group</taxon>
        <taxon>Chryseobacterium</taxon>
    </lineage>
</organism>
<proteinExistence type="inferred from homology"/>
<dbReference type="InterPro" id="IPR038296">
    <property type="entry name" value="ParD_sf"/>
</dbReference>
<dbReference type="STRING" id="1302685.SAMN05444408_102293"/>
<evidence type="ECO:0000256" key="3">
    <source>
        <dbReference type="SAM" id="MobiDB-lite"/>
    </source>
</evidence>
<keyword evidence="5" id="KW-1185">Reference proteome</keyword>
<feature type="region of interest" description="Disordered" evidence="3">
    <location>
        <begin position="71"/>
        <end position="90"/>
    </location>
</feature>
<keyword evidence="2" id="KW-1277">Toxin-antitoxin system</keyword>
<dbReference type="InterPro" id="IPR010985">
    <property type="entry name" value="Ribbon_hlx_hlx"/>
</dbReference>
<dbReference type="Pfam" id="PF03693">
    <property type="entry name" value="ParD_antitoxin"/>
    <property type="match status" value="1"/>
</dbReference>
<dbReference type="Gene3D" id="6.10.10.120">
    <property type="entry name" value="Antitoxin ParD1-like"/>
    <property type="match status" value="1"/>
</dbReference>
<reference evidence="5" key="1">
    <citation type="submission" date="2016-11" db="EMBL/GenBank/DDBJ databases">
        <authorList>
            <person name="Varghese N."/>
            <person name="Submissions S."/>
        </authorList>
    </citation>
    <scope>NUCLEOTIDE SEQUENCE [LARGE SCALE GENOMIC DNA]</scope>
    <source>
        <strain evidence="5">DSM 26898</strain>
    </source>
</reference>
<evidence type="ECO:0000256" key="1">
    <source>
        <dbReference type="ARBA" id="ARBA00008580"/>
    </source>
</evidence>
<dbReference type="EMBL" id="FQVO01000002">
    <property type="protein sequence ID" value="SHE60138.1"/>
    <property type="molecule type" value="Genomic_DNA"/>
</dbReference>
<evidence type="ECO:0000313" key="4">
    <source>
        <dbReference type="EMBL" id="SHE60138.1"/>
    </source>
</evidence>
<comment type="similarity">
    <text evidence="1">Belongs to the ParD antitoxin family.</text>
</comment>
<dbReference type="Proteomes" id="UP000184236">
    <property type="component" value="Unassembled WGS sequence"/>
</dbReference>
<dbReference type="PANTHER" id="PTHR36582:SF2">
    <property type="entry name" value="ANTITOXIN PARD"/>
    <property type="match status" value="1"/>
</dbReference>